<dbReference type="Proteomes" id="UP001152797">
    <property type="component" value="Unassembled WGS sequence"/>
</dbReference>
<evidence type="ECO:0000256" key="3">
    <source>
        <dbReference type="ARBA" id="ARBA00022692"/>
    </source>
</evidence>
<keyword evidence="3 7" id="KW-0812">Transmembrane</keyword>
<gene>
    <name evidence="8" type="ORF">C1SCF055_LOCUS17065</name>
</gene>
<sequence length="115" mass="13128">MLVCSAGMIVVLAYLFGSQYFVSGALIDLMTYLWGRRNPTARMQVLFFTIRTPYLPWVLSWISLLMGGNVQDQLLGLVVGHTYFFFEELVANRVIPTVRFVKPPKRAFAFSGRQD</sequence>
<evidence type="ECO:0000256" key="4">
    <source>
        <dbReference type="ARBA" id="ARBA00022824"/>
    </source>
</evidence>
<dbReference type="PANTHER" id="PTHR11009">
    <property type="entry name" value="DER1-LIKE PROTEIN, DERLIN"/>
    <property type="match status" value="1"/>
</dbReference>
<dbReference type="GO" id="GO:0006950">
    <property type="term" value="P:response to stress"/>
    <property type="evidence" value="ECO:0007669"/>
    <property type="project" value="UniProtKB-ARBA"/>
</dbReference>
<dbReference type="EMBL" id="CAMXCT020001435">
    <property type="protein sequence ID" value="CAL1143419.1"/>
    <property type="molecule type" value="Genomic_DNA"/>
</dbReference>
<evidence type="ECO:0000256" key="2">
    <source>
        <dbReference type="ARBA" id="ARBA00008917"/>
    </source>
</evidence>
<dbReference type="AlphaFoldDB" id="A0A9P1CE09"/>
<evidence type="ECO:0000313" key="10">
    <source>
        <dbReference type="Proteomes" id="UP001152797"/>
    </source>
</evidence>
<accession>A0A9P1CE09</accession>
<evidence type="ECO:0000256" key="7">
    <source>
        <dbReference type="RuleBase" id="RU363059"/>
    </source>
</evidence>
<dbReference type="EMBL" id="CAMXCT010001435">
    <property type="protein sequence ID" value="CAI3990044.1"/>
    <property type="molecule type" value="Genomic_DNA"/>
</dbReference>
<evidence type="ECO:0000313" key="9">
    <source>
        <dbReference type="EMBL" id="CAL1143419.1"/>
    </source>
</evidence>
<reference evidence="9" key="2">
    <citation type="submission" date="2024-04" db="EMBL/GenBank/DDBJ databases">
        <authorList>
            <person name="Chen Y."/>
            <person name="Shah S."/>
            <person name="Dougan E. K."/>
            <person name="Thang M."/>
            <person name="Chan C."/>
        </authorList>
    </citation>
    <scope>NUCLEOTIDE SEQUENCE [LARGE SCALE GENOMIC DNA]</scope>
</reference>
<feature type="transmembrane region" description="Helical" evidence="7">
    <location>
        <begin position="6"/>
        <end position="33"/>
    </location>
</feature>
<proteinExistence type="inferred from homology"/>
<dbReference type="OrthoDB" id="1716531at2759"/>
<evidence type="ECO:0000313" key="8">
    <source>
        <dbReference type="EMBL" id="CAI3990044.1"/>
    </source>
</evidence>
<evidence type="ECO:0000256" key="6">
    <source>
        <dbReference type="ARBA" id="ARBA00023136"/>
    </source>
</evidence>
<comment type="subcellular location">
    <subcellularLocation>
        <location evidence="1 7">Endoplasmic reticulum membrane</location>
        <topology evidence="1 7">Multi-pass membrane protein</topology>
    </subcellularLocation>
</comment>
<comment type="caution">
    <text evidence="8">The sequence shown here is derived from an EMBL/GenBank/DDBJ whole genome shotgun (WGS) entry which is preliminary data.</text>
</comment>
<keyword evidence="5 7" id="KW-1133">Transmembrane helix</keyword>
<evidence type="ECO:0000256" key="1">
    <source>
        <dbReference type="ARBA" id="ARBA00004477"/>
    </source>
</evidence>
<dbReference type="GO" id="GO:0005789">
    <property type="term" value="C:endoplasmic reticulum membrane"/>
    <property type="evidence" value="ECO:0007669"/>
    <property type="project" value="UniProtKB-SubCell"/>
</dbReference>
<comment type="caution">
    <text evidence="7">Lacks conserved residue(s) required for the propagation of feature annotation.</text>
</comment>
<comment type="similarity">
    <text evidence="2 7">Belongs to the derlin family.</text>
</comment>
<organism evidence="8">
    <name type="scientific">Cladocopium goreaui</name>
    <dbReference type="NCBI Taxonomy" id="2562237"/>
    <lineage>
        <taxon>Eukaryota</taxon>
        <taxon>Sar</taxon>
        <taxon>Alveolata</taxon>
        <taxon>Dinophyceae</taxon>
        <taxon>Suessiales</taxon>
        <taxon>Symbiodiniaceae</taxon>
        <taxon>Cladocopium</taxon>
    </lineage>
</organism>
<keyword evidence="10" id="KW-1185">Reference proteome</keyword>
<comment type="function">
    <text evidence="7">May be involved in the degradation of misfolded endoplasmic reticulum (ER) luminal proteins.</text>
</comment>
<dbReference type="Pfam" id="PF04511">
    <property type="entry name" value="DER1"/>
    <property type="match status" value="1"/>
</dbReference>
<reference evidence="8" key="1">
    <citation type="submission" date="2022-10" db="EMBL/GenBank/DDBJ databases">
        <authorList>
            <person name="Chen Y."/>
            <person name="Dougan E. K."/>
            <person name="Chan C."/>
            <person name="Rhodes N."/>
            <person name="Thang M."/>
        </authorList>
    </citation>
    <scope>NUCLEOTIDE SEQUENCE</scope>
</reference>
<name>A0A9P1CE09_9DINO</name>
<dbReference type="EMBL" id="CAMXCT030001435">
    <property type="protein sequence ID" value="CAL4777356.1"/>
    <property type="molecule type" value="Genomic_DNA"/>
</dbReference>
<keyword evidence="6 7" id="KW-0472">Membrane</keyword>
<dbReference type="InterPro" id="IPR007599">
    <property type="entry name" value="DER1"/>
</dbReference>
<protein>
    <recommendedName>
        <fullName evidence="7">Derlin</fullName>
    </recommendedName>
</protein>
<evidence type="ECO:0000256" key="5">
    <source>
        <dbReference type="ARBA" id="ARBA00022989"/>
    </source>
</evidence>
<keyword evidence="4 7" id="KW-0256">Endoplasmic reticulum</keyword>